<gene>
    <name evidence="2" type="ORF">SAMN05660686_04986</name>
</gene>
<reference evidence="2 3" key="1">
    <citation type="submission" date="2016-10" db="EMBL/GenBank/DDBJ databases">
        <authorList>
            <person name="Varghese N."/>
            <person name="Submissions S."/>
        </authorList>
    </citation>
    <scope>NUCLEOTIDE SEQUENCE [LARGE SCALE GENOMIC DNA]</scope>
    <source>
        <strain evidence="2 3">DSM 18839</strain>
    </source>
</reference>
<dbReference type="AlphaFoldDB" id="A0A8G2BN72"/>
<feature type="transmembrane region" description="Helical" evidence="1">
    <location>
        <begin position="314"/>
        <end position="333"/>
    </location>
</feature>
<feature type="transmembrane region" description="Helical" evidence="1">
    <location>
        <begin position="160"/>
        <end position="185"/>
    </location>
</feature>
<sequence>MNRKSLSEISWVFISTAICIFLLISRQPEQIGSPQIWAEDGTVFLQQHQRLGFSALLEPYAGYLHLFPRLGAAAAGLLPIEWTPAIYAALSVLATAWVAVIVHLTRLTATQRVLFVVLFVAIPHQGEVFLNLTNAQWILCLSLIAALLCDPDRLQSWQFVLLWFTVAIVSATGPFSVLLAPVWIASYFTMPRSRRRAVLLLTLLVVAAVQFGYLIDNPRVDPVIAQALPVGGSFVQAVGHFFHDLLFHFLEIEFWVIALAAVLLAATLSVGLVSSDRQGLHDMGVLLISAAVIYTSALYSFRSNPTLISAFGGGARYFFVPYVCLAWALVLIVTRASWQPRLLSLICLVLLLGSAASQWRAGALERFAWVTEADLSSAEGDLIVPINPPGWHVTLRKQQP</sequence>
<feature type="transmembrane region" description="Helical" evidence="1">
    <location>
        <begin position="197"/>
        <end position="215"/>
    </location>
</feature>
<feature type="transmembrane region" description="Helical" evidence="1">
    <location>
        <begin position="6"/>
        <end position="24"/>
    </location>
</feature>
<comment type="caution">
    <text evidence="2">The sequence shown here is derived from an EMBL/GenBank/DDBJ whole genome shotgun (WGS) entry which is preliminary data.</text>
</comment>
<dbReference type="RefSeq" id="WP_093154700.1">
    <property type="nucleotide sequence ID" value="NZ_FNBW01000031.1"/>
</dbReference>
<dbReference type="EMBL" id="FNBW01000031">
    <property type="protein sequence ID" value="SDG60095.1"/>
    <property type="molecule type" value="Genomic_DNA"/>
</dbReference>
<organism evidence="2 3">
    <name type="scientific">Thalassobaculum litoreum DSM 18839</name>
    <dbReference type="NCBI Taxonomy" id="1123362"/>
    <lineage>
        <taxon>Bacteria</taxon>
        <taxon>Pseudomonadati</taxon>
        <taxon>Pseudomonadota</taxon>
        <taxon>Alphaproteobacteria</taxon>
        <taxon>Rhodospirillales</taxon>
        <taxon>Thalassobaculaceae</taxon>
        <taxon>Thalassobaculum</taxon>
    </lineage>
</organism>
<keyword evidence="3" id="KW-1185">Reference proteome</keyword>
<dbReference type="OrthoDB" id="5955549at2"/>
<evidence type="ECO:0000256" key="1">
    <source>
        <dbReference type="SAM" id="Phobius"/>
    </source>
</evidence>
<accession>A0A8G2BN72</accession>
<keyword evidence="1" id="KW-0812">Transmembrane</keyword>
<feature type="transmembrane region" description="Helical" evidence="1">
    <location>
        <begin position="342"/>
        <end position="359"/>
    </location>
</feature>
<evidence type="ECO:0000313" key="2">
    <source>
        <dbReference type="EMBL" id="SDG60095.1"/>
    </source>
</evidence>
<keyword evidence="1" id="KW-1133">Transmembrane helix</keyword>
<evidence type="ECO:0000313" key="3">
    <source>
        <dbReference type="Proteomes" id="UP000198615"/>
    </source>
</evidence>
<proteinExistence type="predicted"/>
<dbReference type="Proteomes" id="UP000198615">
    <property type="component" value="Unassembled WGS sequence"/>
</dbReference>
<name>A0A8G2BN72_9PROT</name>
<feature type="transmembrane region" description="Helical" evidence="1">
    <location>
        <begin position="86"/>
        <end position="107"/>
    </location>
</feature>
<feature type="transmembrane region" description="Helical" evidence="1">
    <location>
        <begin position="254"/>
        <end position="273"/>
    </location>
</feature>
<protein>
    <submittedName>
        <fullName evidence="2">Uncharacterized protein</fullName>
    </submittedName>
</protein>
<feature type="transmembrane region" description="Helical" evidence="1">
    <location>
        <begin position="285"/>
        <end position="302"/>
    </location>
</feature>
<feature type="transmembrane region" description="Helical" evidence="1">
    <location>
        <begin position="128"/>
        <end position="148"/>
    </location>
</feature>
<keyword evidence="1" id="KW-0472">Membrane</keyword>